<feature type="transmembrane region" description="Helical" evidence="6">
    <location>
        <begin position="130"/>
        <end position="148"/>
    </location>
</feature>
<dbReference type="NCBIfam" id="TIGR03717">
    <property type="entry name" value="R_switched_YjbE"/>
    <property type="match status" value="1"/>
</dbReference>
<feature type="transmembrane region" description="Helical" evidence="6">
    <location>
        <begin position="104"/>
        <end position="124"/>
    </location>
</feature>
<gene>
    <name evidence="7" type="ORF">ABC228_07180</name>
</gene>
<keyword evidence="4 6" id="KW-1133">Transmembrane helix</keyword>
<evidence type="ECO:0000256" key="1">
    <source>
        <dbReference type="ARBA" id="ARBA00004141"/>
    </source>
</evidence>
<comment type="caution">
    <text evidence="7">The sequence shown here is derived from an EMBL/GenBank/DDBJ whole genome shotgun (WGS) entry which is preliminary data.</text>
</comment>
<evidence type="ECO:0000256" key="4">
    <source>
        <dbReference type="ARBA" id="ARBA00022989"/>
    </source>
</evidence>
<dbReference type="PANTHER" id="PTHR30238">
    <property type="entry name" value="MEMBRANE BOUND PREDICTED REDOX MODULATOR"/>
    <property type="match status" value="1"/>
</dbReference>
<feature type="transmembrane region" description="Helical" evidence="6">
    <location>
        <begin position="193"/>
        <end position="211"/>
    </location>
</feature>
<keyword evidence="5 6" id="KW-0472">Membrane</keyword>
<proteinExistence type="inferred from homology"/>
<dbReference type="Proteomes" id="UP001444625">
    <property type="component" value="Unassembled WGS sequence"/>
</dbReference>
<evidence type="ECO:0000313" key="8">
    <source>
        <dbReference type="Proteomes" id="UP001444625"/>
    </source>
</evidence>
<evidence type="ECO:0000256" key="6">
    <source>
        <dbReference type="SAM" id="Phobius"/>
    </source>
</evidence>
<dbReference type="InterPro" id="IPR005496">
    <property type="entry name" value="Integral_membrane_TerC"/>
</dbReference>
<evidence type="ECO:0000313" key="7">
    <source>
        <dbReference type="EMBL" id="MEN2766963.1"/>
    </source>
</evidence>
<dbReference type="RefSeq" id="WP_345824425.1">
    <property type="nucleotide sequence ID" value="NZ_JBDIML010000002.1"/>
</dbReference>
<dbReference type="PANTHER" id="PTHR30238:SF4">
    <property type="entry name" value="SLL1022 PROTEIN"/>
    <property type="match status" value="1"/>
</dbReference>
<accession>A0ABU9XFB1</accession>
<dbReference type="InterPro" id="IPR022301">
    <property type="entry name" value="Integral_membrane_YjbE"/>
</dbReference>
<evidence type="ECO:0000256" key="3">
    <source>
        <dbReference type="ARBA" id="ARBA00022692"/>
    </source>
</evidence>
<dbReference type="Pfam" id="PF03741">
    <property type="entry name" value="TerC"/>
    <property type="match status" value="1"/>
</dbReference>
<keyword evidence="8" id="KW-1185">Reference proteome</keyword>
<comment type="similarity">
    <text evidence="2">Belongs to the TerC family.</text>
</comment>
<comment type="subcellular location">
    <subcellularLocation>
        <location evidence="1">Membrane</location>
        <topology evidence="1">Multi-pass membrane protein</topology>
    </subcellularLocation>
</comment>
<feature type="transmembrane region" description="Helical" evidence="6">
    <location>
        <begin position="67"/>
        <end position="84"/>
    </location>
</feature>
<evidence type="ECO:0000256" key="2">
    <source>
        <dbReference type="ARBA" id="ARBA00007511"/>
    </source>
</evidence>
<reference evidence="7 8" key="1">
    <citation type="submission" date="2024-05" db="EMBL/GenBank/DDBJ databases">
        <authorList>
            <person name="Haq I."/>
            <person name="Ullah Z."/>
            <person name="Ahmad R."/>
            <person name="Li M."/>
            <person name="Tong Y."/>
        </authorList>
    </citation>
    <scope>NUCLEOTIDE SEQUENCE [LARGE SCALE GENOMIC DNA]</scope>
    <source>
        <strain evidence="7 8">16A2E</strain>
    </source>
</reference>
<protein>
    <submittedName>
        <fullName evidence="7">TerC family protein</fullName>
    </submittedName>
</protein>
<name>A0ABU9XFB1_9BACI</name>
<organism evidence="7 8">
    <name type="scientific">Ornithinibacillus xuwenensis</name>
    <dbReference type="NCBI Taxonomy" id="3144668"/>
    <lineage>
        <taxon>Bacteria</taxon>
        <taxon>Bacillati</taxon>
        <taxon>Bacillota</taxon>
        <taxon>Bacilli</taxon>
        <taxon>Bacillales</taxon>
        <taxon>Bacillaceae</taxon>
        <taxon>Ornithinibacillus</taxon>
    </lineage>
</organism>
<sequence>MEFIEPLIKILLINIILSGDNAVVIAMASRNLPGHLKKKAIIWGTVGAVVFRIIFTIIIMYLLKLPYIHLIGGLLLLIVAYKLLVDKESDEAHIKVGSSLKEAIVIIIFADLLMSLDNVLGIVAVSNNNMLLIVIGIILSIPIMLFASHLILRLMENYPIIIYIGAALLAWTAGEMIVKEEFIQEIIVLNANMEYVLLLGIIVITLTVGGYQRRYR</sequence>
<feature type="transmembrane region" description="Helical" evidence="6">
    <location>
        <begin position="160"/>
        <end position="178"/>
    </location>
</feature>
<evidence type="ECO:0000256" key="5">
    <source>
        <dbReference type="ARBA" id="ARBA00023136"/>
    </source>
</evidence>
<keyword evidence="3 6" id="KW-0812">Transmembrane</keyword>
<feature type="transmembrane region" description="Helical" evidence="6">
    <location>
        <begin position="6"/>
        <end position="28"/>
    </location>
</feature>
<feature type="transmembrane region" description="Helical" evidence="6">
    <location>
        <begin position="40"/>
        <end position="61"/>
    </location>
</feature>
<dbReference type="EMBL" id="JBDIML010000002">
    <property type="protein sequence ID" value="MEN2766963.1"/>
    <property type="molecule type" value="Genomic_DNA"/>
</dbReference>